<evidence type="ECO:0000313" key="4">
    <source>
        <dbReference type="Proteomes" id="UP001152797"/>
    </source>
</evidence>
<proteinExistence type="predicted"/>
<evidence type="ECO:0000313" key="3">
    <source>
        <dbReference type="EMBL" id="CAL1173467.1"/>
    </source>
</evidence>
<reference evidence="2" key="1">
    <citation type="submission" date="2022-10" db="EMBL/GenBank/DDBJ databases">
        <authorList>
            <person name="Chen Y."/>
            <person name="Dougan E. K."/>
            <person name="Chan C."/>
            <person name="Rhodes N."/>
            <person name="Thang M."/>
        </authorList>
    </citation>
    <scope>NUCLEOTIDE SEQUENCE</scope>
</reference>
<feature type="chain" id="PRO_5043273185" evidence="1">
    <location>
        <begin position="17"/>
        <end position="145"/>
    </location>
</feature>
<name>A0A9P1M4Q2_9DINO</name>
<dbReference type="EMBL" id="CAMXCT010006789">
    <property type="protein sequence ID" value="CAI4020092.1"/>
    <property type="molecule type" value="Genomic_DNA"/>
</dbReference>
<evidence type="ECO:0000313" key="2">
    <source>
        <dbReference type="EMBL" id="CAI4020092.1"/>
    </source>
</evidence>
<keyword evidence="1" id="KW-0732">Signal</keyword>
<reference evidence="3" key="2">
    <citation type="submission" date="2024-04" db="EMBL/GenBank/DDBJ databases">
        <authorList>
            <person name="Chen Y."/>
            <person name="Shah S."/>
            <person name="Dougan E. K."/>
            <person name="Thang M."/>
            <person name="Chan C."/>
        </authorList>
    </citation>
    <scope>NUCLEOTIDE SEQUENCE [LARGE SCALE GENOMIC DNA]</scope>
</reference>
<evidence type="ECO:0000256" key="1">
    <source>
        <dbReference type="SAM" id="SignalP"/>
    </source>
</evidence>
<organism evidence="2">
    <name type="scientific">Cladocopium goreaui</name>
    <dbReference type="NCBI Taxonomy" id="2562237"/>
    <lineage>
        <taxon>Eukaryota</taxon>
        <taxon>Sar</taxon>
        <taxon>Alveolata</taxon>
        <taxon>Dinophyceae</taxon>
        <taxon>Suessiales</taxon>
        <taxon>Symbiodiniaceae</taxon>
        <taxon>Cladocopium</taxon>
    </lineage>
</organism>
<accession>A0A9P1M4Q2</accession>
<keyword evidence="4" id="KW-1185">Reference proteome</keyword>
<sequence length="145" mass="16089">MLRFIAVVTPWVLTFGARPMMSHEKLPGKLSICTCPQMPWKEQLKTPCCQPGLVCEPEGDKGHCRNALGDPCKKTIGGTMCASKIYLEDRKTTCKKNWEGKGNYCCLKSGSKPLLKDDNVHYDSEKCCSKKVKGDPDDSSTHTCD</sequence>
<dbReference type="EMBL" id="CAMXCT030006789">
    <property type="protein sequence ID" value="CAL4807404.1"/>
    <property type="molecule type" value="Genomic_DNA"/>
</dbReference>
<dbReference type="Proteomes" id="UP001152797">
    <property type="component" value="Unassembled WGS sequence"/>
</dbReference>
<comment type="caution">
    <text evidence="2">The sequence shown here is derived from an EMBL/GenBank/DDBJ whole genome shotgun (WGS) entry which is preliminary data.</text>
</comment>
<dbReference type="AlphaFoldDB" id="A0A9P1M4Q2"/>
<gene>
    <name evidence="2" type="ORF">C1SCF055_LOCUS44538</name>
</gene>
<dbReference type="EMBL" id="CAMXCT020006789">
    <property type="protein sequence ID" value="CAL1173467.1"/>
    <property type="molecule type" value="Genomic_DNA"/>
</dbReference>
<protein>
    <submittedName>
        <fullName evidence="2">Uncharacterized protein</fullName>
    </submittedName>
</protein>
<feature type="signal peptide" evidence="1">
    <location>
        <begin position="1"/>
        <end position="16"/>
    </location>
</feature>